<sequence>MQVVIVPTPTQPEMNEKAEAEADPQKQIIAVLPLRIIDPDSYFDGEIPKEEVPQGTNSDIESELISSILKRGSLVYQGELMTLKLEALLFCCCEWMQIQGIIDKLVGIPAQEVKLAIQELLSNVKKLNLLPATCPSRSSSLGRIGTPRQSKNTKFLLAYCIKYISNKLTVGVEPVGYMFILEPKHGIFYIDS</sequence>
<evidence type="ECO:0000313" key="3">
    <source>
        <dbReference type="Proteomes" id="UP001177003"/>
    </source>
</evidence>
<gene>
    <name evidence="2" type="ORF">LSALG_LOCUS38036</name>
</gene>
<evidence type="ECO:0000313" key="2">
    <source>
        <dbReference type="EMBL" id="CAI9299321.1"/>
    </source>
</evidence>
<reference evidence="2" key="1">
    <citation type="submission" date="2023-04" db="EMBL/GenBank/DDBJ databases">
        <authorList>
            <person name="Vijverberg K."/>
            <person name="Xiong W."/>
            <person name="Schranz E."/>
        </authorList>
    </citation>
    <scope>NUCLEOTIDE SEQUENCE</scope>
</reference>
<proteinExistence type="predicted"/>
<keyword evidence="3" id="KW-1185">Reference proteome</keyword>
<feature type="region of interest" description="Disordered" evidence="1">
    <location>
        <begin position="1"/>
        <end position="22"/>
    </location>
</feature>
<dbReference type="AlphaFoldDB" id="A0AA36EJI3"/>
<dbReference type="Proteomes" id="UP001177003">
    <property type="component" value="Chromosome 8"/>
</dbReference>
<protein>
    <submittedName>
        <fullName evidence="2">Uncharacterized protein</fullName>
    </submittedName>
</protein>
<organism evidence="2 3">
    <name type="scientific">Lactuca saligna</name>
    <name type="common">Willowleaf lettuce</name>
    <dbReference type="NCBI Taxonomy" id="75948"/>
    <lineage>
        <taxon>Eukaryota</taxon>
        <taxon>Viridiplantae</taxon>
        <taxon>Streptophyta</taxon>
        <taxon>Embryophyta</taxon>
        <taxon>Tracheophyta</taxon>
        <taxon>Spermatophyta</taxon>
        <taxon>Magnoliopsida</taxon>
        <taxon>eudicotyledons</taxon>
        <taxon>Gunneridae</taxon>
        <taxon>Pentapetalae</taxon>
        <taxon>asterids</taxon>
        <taxon>campanulids</taxon>
        <taxon>Asterales</taxon>
        <taxon>Asteraceae</taxon>
        <taxon>Cichorioideae</taxon>
        <taxon>Cichorieae</taxon>
        <taxon>Lactucinae</taxon>
        <taxon>Lactuca</taxon>
    </lineage>
</organism>
<name>A0AA36EJI3_LACSI</name>
<dbReference type="EMBL" id="OX465084">
    <property type="protein sequence ID" value="CAI9299321.1"/>
    <property type="molecule type" value="Genomic_DNA"/>
</dbReference>
<accession>A0AA36EJI3</accession>
<evidence type="ECO:0000256" key="1">
    <source>
        <dbReference type="SAM" id="MobiDB-lite"/>
    </source>
</evidence>